<keyword evidence="5" id="KW-0067">ATP-binding</keyword>
<evidence type="ECO:0000256" key="3">
    <source>
        <dbReference type="ARBA" id="ARBA00022801"/>
    </source>
</evidence>
<dbReference type="Pfam" id="PF00270">
    <property type="entry name" value="DEAD"/>
    <property type="match status" value="1"/>
</dbReference>
<evidence type="ECO:0000256" key="8">
    <source>
        <dbReference type="ARBA" id="ARBA00023235"/>
    </source>
</evidence>
<comment type="similarity">
    <text evidence="9">Belongs to the Lhr helicase family. Lhr-Core subfamily.</text>
</comment>
<keyword evidence="7" id="KW-0234">DNA repair</keyword>
<dbReference type="Gene3D" id="3.40.50.300">
    <property type="entry name" value="P-loop containing nucleotide triphosphate hydrolases"/>
    <property type="match status" value="2"/>
</dbReference>
<dbReference type="PANTHER" id="PTHR47962">
    <property type="entry name" value="ATP-DEPENDENT HELICASE LHR-RELATED-RELATED"/>
    <property type="match status" value="1"/>
</dbReference>
<reference evidence="12 13" key="1">
    <citation type="submission" date="2015-05" db="EMBL/GenBank/DDBJ databases">
        <title>Genome sequencing and analysis of members of genus Stenotrophomonas.</title>
        <authorList>
            <person name="Patil P.P."/>
            <person name="Midha S."/>
            <person name="Patil P.B."/>
        </authorList>
    </citation>
    <scope>NUCLEOTIDE SEQUENCE [LARGE SCALE GENOMIC DNA]</scope>
    <source>
        <strain evidence="12 13">DSM 24757</strain>
    </source>
</reference>
<evidence type="ECO:0000259" key="10">
    <source>
        <dbReference type="PROSITE" id="PS51192"/>
    </source>
</evidence>
<feature type="domain" description="Helicase C-terminal" evidence="11">
    <location>
        <begin position="257"/>
        <end position="413"/>
    </location>
</feature>
<dbReference type="RefSeq" id="WP_057637125.1">
    <property type="nucleotide sequence ID" value="NZ_LDJM01000011.1"/>
</dbReference>
<keyword evidence="3" id="KW-0378">Hydrolase</keyword>
<dbReference type="InterPro" id="IPR052511">
    <property type="entry name" value="ATP-dep_Helicase"/>
</dbReference>
<name>A0A0R0D9B4_9GAMM</name>
<dbReference type="InterPro" id="IPR026362">
    <property type="entry name" value="DEXH_lig_assoc"/>
</dbReference>
<dbReference type="SMART" id="SM00487">
    <property type="entry name" value="DEXDc"/>
    <property type="match status" value="1"/>
</dbReference>
<dbReference type="GO" id="GO:0016887">
    <property type="term" value="F:ATP hydrolysis activity"/>
    <property type="evidence" value="ECO:0007669"/>
    <property type="project" value="TreeGrafter"/>
</dbReference>
<dbReference type="InterPro" id="IPR013701">
    <property type="entry name" value="Lhr-like_DEAD/DEAH_assoc"/>
</dbReference>
<comment type="caution">
    <text evidence="12">The sequence shown here is derived from an EMBL/GenBank/DDBJ whole genome shotgun (WGS) entry which is preliminary data.</text>
</comment>
<evidence type="ECO:0000313" key="12">
    <source>
        <dbReference type="EMBL" id="KRG78325.1"/>
    </source>
</evidence>
<dbReference type="Pfam" id="PF00271">
    <property type="entry name" value="Helicase_C"/>
    <property type="match status" value="1"/>
</dbReference>
<dbReference type="PROSITE" id="PS51192">
    <property type="entry name" value="HELICASE_ATP_BIND_1"/>
    <property type="match status" value="1"/>
</dbReference>
<dbReference type="Pfam" id="PF19306">
    <property type="entry name" value="WHD_Lhr"/>
    <property type="match status" value="1"/>
</dbReference>
<dbReference type="EMBL" id="LDJM01000011">
    <property type="protein sequence ID" value="KRG78325.1"/>
    <property type="molecule type" value="Genomic_DNA"/>
</dbReference>
<evidence type="ECO:0000256" key="7">
    <source>
        <dbReference type="ARBA" id="ARBA00023204"/>
    </source>
</evidence>
<dbReference type="InterPro" id="IPR045628">
    <property type="entry name" value="Lhr_WH_dom"/>
</dbReference>
<dbReference type="InterPro" id="IPR014001">
    <property type="entry name" value="Helicase_ATP-bd"/>
</dbReference>
<keyword evidence="4 12" id="KW-0347">Helicase</keyword>
<evidence type="ECO:0000256" key="9">
    <source>
        <dbReference type="ARBA" id="ARBA00093467"/>
    </source>
</evidence>
<dbReference type="PATRIC" id="fig|336566.3.peg.251"/>
<evidence type="ECO:0000259" key="11">
    <source>
        <dbReference type="PROSITE" id="PS51194"/>
    </source>
</evidence>
<dbReference type="InterPro" id="IPR017170">
    <property type="entry name" value="Lhr-like"/>
</dbReference>
<dbReference type="NCBIfam" id="TIGR04121">
    <property type="entry name" value="DEXH_lig_assoc"/>
    <property type="match status" value="1"/>
</dbReference>
<protein>
    <submittedName>
        <fullName evidence="12">DEAD/DEAH box helicase</fullName>
    </submittedName>
</protein>
<dbReference type="Pfam" id="PF08494">
    <property type="entry name" value="DEAD_assoc"/>
    <property type="match status" value="1"/>
</dbReference>
<proteinExistence type="inferred from homology"/>
<dbReference type="Proteomes" id="UP000050956">
    <property type="component" value="Unassembled WGS sequence"/>
</dbReference>
<dbReference type="GO" id="GO:0003677">
    <property type="term" value="F:DNA binding"/>
    <property type="evidence" value="ECO:0007669"/>
    <property type="project" value="UniProtKB-KW"/>
</dbReference>
<dbReference type="SMART" id="SM00490">
    <property type="entry name" value="HELICc"/>
    <property type="match status" value="1"/>
</dbReference>
<evidence type="ECO:0000313" key="13">
    <source>
        <dbReference type="Proteomes" id="UP000050956"/>
    </source>
</evidence>
<dbReference type="PIRSF" id="PIRSF037307">
    <property type="entry name" value="Lhr-like_helic_prd"/>
    <property type="match status" value="1"/>
</dbReference>
<dbReference type="STRING" id="336566.ABB30_04560"/>
<dbReference type="GO" id="GO:0005524">
    <property type="term" value="F:ATP binding"/>
    <property type="evidence" value="ECO:0007669"/>
    <property type="project" value="UniProtKB-KW"/>
</dbReference>
<keyword evidence="13" id="KW-1185">Reference proteome</keyword>
<evidence type="ECO:0000256" key="1">
    <source>
        <dbReference type="ARBA" id="ARBA00022741"/>
    </source>
</evidence>
<accession>A0A0R0D9B4</accession>
<keyword evidence="6" id="KW-0238">DNA-binding</keyword>
<dbReference type="InterPro" id="IPR011545">
    <property type="entry name" value="DEAD/DEAH_box_helicase_dom"/>
</dbReference>
<dbReference type="InterPro" id="IPR001650">
    <property type="entry name" value="Helicase_C-like"/>
</dbReference>
<evidence type="ECO:0000256" key="6">
    <source>
        <dbReference type="ARBA" id="ARBA00023125"/>
    </source>
</evidence>
<dbReference type="InterPro" id="IPR027417">
    <property type="entry name" value="P-loop_NTPase"/>
</dbReference>
<sequence>MSRSPRSTRDAPLRDWFARRGWTPAPFQREAWARWLRGESGLIVTPTGSGKTLAAIGGPLIAGLAAAPAPKPRRGQAKKPRLRVLWITPLRALATDTAASLQQTLEELGLAWTVALRTGDAGSRDRRLARHGLAEVLVTTPESLALQLTYADSQAVFAGLEAVIVDEWHELLGNKRGVLLQLGLARLRRWHPGLRIWGLSATLGNLEQALAVLLPHGPPAAIVRNAPPRPMTLETLLPDGARRFPWAGNLGLGQLPQVAQRIAAAGTSLLFTNTRAQAELWHRALAAVWLDDPATLALHHGSLDSGLRARVEQGLREGSVRCVVTTSSLDLGVDFPAVDQVLQLGSPKGLARLLQRSGRARHRPGQPGHVVGVPTHGLEVLEYAAARRALAAGQIEARTPPVNCLDVLAQHLVSMALAGGFEPAAMLAEVRGTHAFAGLADADWHAVLDYIVQGGAALSHYPDFHRVVVTDGRYRVTDRRVALRQRLSVGTISSDGAVLVKVLRGGSLGSVEEAFAGRLKPGDLFQFAGRTLELVRLHEMTAWVRAAKPGKGVVPRWQGGQLSLSTALGAQMQALVAGVADRSPEAIASQPLLDTQARLSARPPADALLVEQHRTRDGHHLCLFPFAGRAAHEGLASLLAWRMASRQPLTVSFSVNDYGLMLSTPSALAIEARQLRDWLCPRSLREDLLAAVNLGELARRQFRSIARIAGLLPPNLPGRQPRGLRQLQASAGLLHDVLREHDPGHVLLRQADAEVLQALQADALESLLQRLSVATLTWQAPRKLTPLAFALWAERLRGQLSSESWKTRVGRAARQLEAGT</sequence>
<dbReference type="GO" id="GO:0004386">
    <property type="term" value="F:helicase activity"/>
    <property type="evidence" value="ECO:0007669"/>
    <property type="project" value="UniProtKB-KW"/>
</dbReference>
<dbReference type="SUPFAM" id="SSF52540">
    <property type="entry name" value="P-loop containing nucleoside triphosphate hydrolases"/>
    <property type="match status" value="1"/>
</dbReference>
<gene>
    <name evidence="12" type="ORF">ABB30_04560</name>
</gene>
<dbReference type="AlphaFoldDB" id="A0A0R0D9B4"/>
<keyword evidence="1" id="KW-0547">Nucleotide-binding</keyword>
<dbReference type="PROSITE" id="PS51194">
    <property type="entry name" value="HELICASE_CTER"/>
    <property type="match status" value="1"/>
</dbReference>
<dbReference type="GO" id="GO:0006281">
    <property type="term" value="P:DNA repair"/>
    <property type="evidence" value="ECO:0007669"/>
    <property type="project" value="UniProtKB-KW"/>
</dbReference>
<organism evidence="12 13">
    <name type="scientific">Stenotrophomonas ginsengisoli</name>
    <dbReference type="NCBI Taxonomy" id="336566"/>
    <lineage>
        <taxon>Bacteria</taxon>
        <taxon>Pseudomonadati</taxon>
        <taxon>Pseudomonadota</taxon>
        <taxon>Gammaproteobacteria</taxon>
        <taxon>Lysobacterales</taxon>
        <taxon>Lysobacteraceae</taxon>
        <taxon>Stenotrophomonas</taxon>
    </lineage>
</organism>
<evidence type="ECO:0000256" key="5">
    <source>
        <dbReference type="ARBA" id="ARBA00022840"/>
    </source>
</evidence>
<evidence type="ECO:0000256" key="2">
    <source>
        <dbReference type="ARBA" id="ARBA00022763"/>
    </source>
</evidence>
<feature type="domain" description="Helicase ATP-binding" evidence="10">
    <location>
        <begin position="32"/>
        <end position="221"/>
    </location>
</feature>
<keyword evidence="2" id="KW-0227">DNA damage</keyword>
<evidence type="ECO:0000256" key="4">
    <source>
        <dbReference type="ARBA" id="ARBA00022806"/>
    </source>
</evidence>
<dbReference type="PANTHER" id="PTHR47962:SF3">
    <property type="entry name" value="LARGE ATP-DEPENDENT HELICASE-RELATED PROTEIN"/>
    <property type="match status" value="1"/>
</dbReference>
<dbReference type="OrthoDB" id="9815222at2"/>
<keyword evidence="8" id="KW-0413">Isomerase</keyword>